<keyword evidence="3" id="KW-0472">Membrane</keyword>
<feature type="signal peptide" evidence="4">
    <location>
        <begin position="1"/>
        <end position="36"/>
    </location>
</feature>
<protein>
    <submittedName>
        <fullName evidence="5">Uncharacterized protein</fullName>
    </submittedName>
</protein>
<evidence type="ECO:0000256" key="1">
    <source>
        <dbReference type="SAM" id="Coils"/>
    </source>
</evidence>
<feature type="transmembrane region" description="Helical" evidence="3">
    <location>
        <begin position="103"/>
        <end position="124"/>
    </location>
</feature>
<feature type="coiled-coil region" evidence="1">
    <location>
        <begin position="286"/>
        <end position="334"/>
    </location>
</feature>
<sequence length="732" mass="76939">MVRAARRRRRRRAVAPALLWVLGCVCNLAFPRLCVAAADLPETNTLEHLFIPTDSAAATAAETADIFTFQNEFDEEPALFPRDPAAAPAAAALPGGRAAAAALAGRSGAAAAAAGAPVSAAAAAGAGRRARGFSRPRGRSRRSLSLGLLACLALAVSAAAFGRSPLLLLQQQQQQQQAWERRDAALAAALGRLEALRALEPVVSSLAAAVDSPEAQQLLLLYQQQVEAPAAAAAAGEAAAAPELAAAAAEAAAEEALSLLRLLHDAAVQEASLLEASQREFHGCFLETWEEKIIEQVAANQQAEAETGPFVQTLKSLQESEQQLQRQFQLARQQLLQQQEFGDEQQWPLLAAAAADLACMKRAAAARAEAAAAAAEVKRNITETVRALLAARRDKFARQAEGDLDLLDGYMHLLQQQQLLQREGEPRGAPAAAAAAAAAAAEGPEERELALEKAQDLFLNASQLLTLHERSLADLGVAGNLGRLLELATLAAAQEPVIASYLDECWGSLLQLPAPCEALEAAKLQRLAIAASRVGLRSAPYKAQVRSILAEAKGNAAPLRRGCCSSSSSSSSSSSGGGLLSREVTLGALEDLLLRVDDAEALIGALEVGLAAAAERGGPGQQILKDLEHSKKALGALIEASHSLARQIARQRLTGLLEQQVEDIDSRVHAASLLLQQSAAALQLHAQYLRARKELQLAKTLWDAAAAAAAMRSLADTIEFEAYKLQRGGLST</sequence>
<dbReference type="VEuPathDB" id="ToxoDB:ENH_00079890"/>
<organism evidence="5 6">
    <name type="scientific">Eimeria necatrix</name>
    <dbReference type="NCBI Taxonomy" id="51315"/>
    <lineage>
        <taxon>Eukaryota</taxon>
        <taxon>Sar</taxon>
        <taxon>Alveolata</taxon>
        <taxon>Apicomplexa</taxon>
        <taxon>Conoidasida</taxon>
        <taxon>Coccidia</taxon>
        <taxon>Eucoccidiorida</taxon>
        <taxon>Eimeriorina</taxon>
        <taxon>Eimeriidae</taxon>
        <taxon>Eimeria</taxon>
    </lineage>
</organism>
<feature type="compositionally biased region" description="Low complexity" evidence="2">
    <location>
        <begin position="562"/>
        <end position="574"/>
    </location>
</feature>
<dbReference type="PANTHER" id="PTHR37471:SF1">
    <property type="entry name" value="AB HYDROLASE-1 DOMAIN-CONTAINING PROTEIN"/>
    <property type="match status" value="1"/>
</dbReference>
<dbReference type="PANTHER" id="PTHR37471">
    <property type="entry name" value="UNNAMED PRODUCT"/>
    <property type="match status" value="1"/>
</dbReference>
<gene>
    <name evidence="5" type="ORF">ENH_00079890</name>
</gene>
<evidence type="ECO:0000313" key="6">
    <source>
        <dbReference type="Proteomes" id="UP000030754"/>
    </source>
</evidence>
<dbReference type="AlphaFoldDB" id="U6N1W1"/>
<feature type="region of interest" description="Disordered" evidence="2">
    <location>
        <begin position="558"/>
        <end position="579"/>
    </location>
</feature>
<evidence type="ECO:0000313" key="5">
    <source>
        <dbReference type="EMBL" id="CDJ70192.1"/>
    </source>
</evidence>
<dbReference type="OrthoDB" id="10522268at2759"/>
<accession>U6N1W1</accession>
<feature type="transmembrane region" description="Helical" evidence="3">
    <location>
        <begin position="144"/>
        <end position="162"/>
    </location>
</feature>
<evidence type="ECO:0000256" key="2">
    <source>
        <dbReference type="SAM" id="MobiDB-lite"/>
    </source>
</evidence>
<dbReference type="Proteomes" id="UP000030754">
    <property type="component" value="Unassembled WGS sequence"/>
</dbReference>
<keyword evidence="6" id="KW-1185">Reference proteome</keyword>
<keyword evidence="4" id="KW-0732">Signal</keyword>
<keyword evidence="1" id="KW-0175">Coiled coil</keyword>
<dbReference type="EMBL" id="HG725887">
    <property type="protein sequence ID" value="CDJ70192.1"/>
    <property type="molecule type" value="Genomic_DNA"/>
</dbReference>
<dbReference type="RefSeq" id="XP_013438658.1">
    <property type="nucleotide sequence ID" value="XM_013583204.1"/>
</dbReference>
<dbReference type="PROSITE" id="PS51257">
    <property type="entry name" value="PROKAR_LIPOPROTEIN"/>
    <property type="match status" value="1"/>
</dbReference>
<reference evidence="5" key="1">
    <citation type="submission" date="2013-10" db="EMBL/GenBank/DDBJ databases">
        <title>Genomic analysis of the causative agents of coccidiosis in chickens.</title>
        <authorList>
            <person name="Reid A.J."/>
            <person name="Blake D."/>
            <person name="Billington K."/>
            <person name="Browne H."/>
            <person name="Dunn M."/>
            <person name="Hung S."/>
            <person name="Kawahara F."/>
            <person name="Miranda-Saavedra D."/>
            <person name="Mourier T."/>
            <person name="Nagra H."/>
            <person name="Otto T.D."/>
            <person name="Rawlings N."/>
            <person name="Sanchez A."/>
            <person name="Sanders M."/>
            <person name="Subramaniam C."/>
            <person name="Tay Y."/>
            <person name="Dear P."/>
            <person name="Doerig C."/>
            <person name="Gruber A."/>
            <person name="Parkinson J."/>
            <person name="Shirley M."/>
            <person name="Wan K.L."/>
            <person name="Berriman M."/>
            <person name="Tomley F."/>
            <person name="Pain A."/>
        </authorList>
    </citation>
    <scope>NUCLEOTIDE SEQUENCE [LARGE SCALE GENOMIC DNA]</scope>
    <source>
        <strain evidence="5">Houghton</strain>
    </source>
</reference>
<reference evidence="5" key="2">
    <citation type="submission" date="2013-10" db="EMBL/GenBank/DDBJ databases">
        <authorList>
            <person name="Aslett M."/>
        </authorList>
    </citation>
    <scope>NUCLEOTIDE SEQUENCE [LARGE SCALE GENOMIC DNA]</scope>
    <source>
        <strain evidence="5">Houghton</strain>
    </source>
</reference>
<evidence type="ECO:0000256" key="3">
    <source>
        <dbReference type="SAM" id="Phobius"/>
    </source>
</evidence>
<dbReference type="GeneID" id="25478118"/>
<proteinExistence type="predicted"/>
<name>U6N1W1_9EIME</name>
<evidence type="ECO:0000256" key="4">
    <source>
        <dbReference type="SAM" id="SignalP"/>
    </source>
</evidence>
<feature type="chain" id="PRO_5004674260" evidence="4">
    <location>
        <begin position="37"/>
        <end position="732"/>
    </location>
</feature>
<keyword evidence="3" id="KW-1133">Transmembrane helix</keyword>
<keyword evidence="3" id="KW-0812">Transmembrane</keyword>